<dbReference type="EMBL" id="MBFR01000307">
    <property type="protein sequence ID" value="PVU89578.1"/>
    <property type="molecule type" value="Genomic_DNA"/>
</dbReference>
<organism evidence="4 5">
    <name type="scientific">Smittium simulii</name>
    <dbReference type="NCBI Taxonomy" id="133385"/>
    <lineage>
        <taxon>Eukaryota</taxon>
        <taxon>Fungi</taxon>
        <taxon>Fungi incertae sedis</taxon>
        <taxon>Zoopagomycota</taxon>
        <taxon>Kickxellomycotina</taxon>
        <taxon>Harpellomycetes</taxon>
        <taxon>Harpellales</taxon>
        <taxon>Legeriomycetaceae</taxon>
        <taxon>Smittium</taxon>
    </lineage>
</organism>
<keyword evidence="2" id="KW-0067">ATP-binding</keyword>
<evidence type="ECO:0000256" key="2">
    <source>
        <dbReference type="ARBA" id="ARBA00022840"/>
    </source>
</evidence>
<dbReference type="InterPro" id="IPR027417">
    <property type="entry name" value="P-loop_NTPase"/>
</dbReference>
<gene>
    <name evidence="4" type="ORF">BB561_005287</name>
</gene>
<dbReference type="AlphaFoldDB" id="A0A2T9YB57"/>
<dbReference type="InterPro" id="IPR041569">
    <property type="entry name" value="AAA_lid_3"/>
</dbReference>
<dbReference type="SMART" id="SM00382">
    <property type="entry name" value="AAA"/>
    <property type="match status" value="2"/>
</dbReference>
<dbReference type="InterPro" id="IPR003593">
    <property type="entry name" value="AAA+_ATPase"/>
</dbReference>
<dbReference type="CDD" id="cd23813">
    <property type="entry name" value="UBCc_UBE2N"/>
    <property type="match status" value="1"/>
</dbReference>
<dbReference type="Gene3D" id="3.40.50.300">
    <property type="entry name" value="P-loop containing nucleotide triphosphate hydrolases"/>
    <property type="match status" value="2"/>
</dbReference>
<keyword evidence="1" id="KW-0547">Nucleotide-binding</keyword>
<dbReference type="FunFam" id="3.40.50.300:FF:000012">
    <property type="entry name" value="Transitional endoplasmic reticulum ATPase"/>
    <property type="match status" value="1"/>
</dbReference>
<feature type="domain" description="UBC core" evidence="3">
    <location>
        <begin position="79"/>
        <end position="225"/>
    </location>
</feature>
<dbReference type="PANTHER" id="PTHR23077">
    <property type="entry name" value="AAA-FAMILY ATPASE"/>
    <property type="match status" value="1"/>
</dbReference>
<dbReference type="FunFam" id="3.10.110.10:FF:000073">
    <property type="entry name" value="Ubiquitin-conjugating enzyme E2 N"/>
    <property type="match status" value="1"/>
</dbReference>
<evidence type="ECO:0000313" key="4">
    <source>
        <dbReference type="EMBL" id="PVU89578.1"/>
    </source>
</evidence>
<name>A0A2T9YB57_9FUNG</name>
<evidence type="ECO:0000259" key="3">
    <source>
        <dbReference type="PROSITE" id="PS50127"/>
    </source>
</evidence>
<dbReference type="InterPro" id="IPR050168">
    <property type="entry name" value="AAA_ATPase_domain"/>
</dbReference>
<comment type="caution">
    <text evidence="4">The sequence shown here is derived from an EMBL/GenBank/DDBJ whole genome shotgun (WGS) entry which is preliminary data.</text>
</comment>
<dbReference type="FunFam" id="3.40.50.300:FF:001440">
    <property type="entry name" value="ATPase, AAA family protein"/>
    <property type="match status" value="1"/>
</dbReference>
<proteinExistence type="predicted"/>
<dbReference type="InterPro" id="IPR003960">
    <property type="entry name" value="ATPase_AAA_CS"/>
</dbReference>
<dbReference type="STRING" id="133385.A0A2T9YB57"/>
<dbReference type="GO" id="GO:0005524">
    <property type="term" value="F:ATP binding"/>
    <property type="evidence" value="ECO:0007669"/>
    <property type="project" value="UniProtKB-KW"/>
</dbReference>
<dbReference type="PANTHER" id="PTHR23077:SF117">
    <property type="entry name" value="AAA+ ATPASE DOMAIN-CONTAINING PROTEIN"/>
    <property type="match status" value="1"/>
</dbReference>
<dbReference type="PROSITE" id="PS50127">
    <property type="entry name" value="UBC_2"/>
    <property type="match status" value="2"/>
</dbReference>
<dbReference type="Pfam" id="PF00004">
    <property type="entry name" value="AAA"/>
    <property type="match status" value="2"/>
</dbReference>
<dbReference type="SMART" id="SM00212">
    <property type="entry name" value="UBCc"/>
    <property type="match status" value="2"/>
</dbReference>
<dbReference type="SUPFAM" id="SSF52540">
    <property type="entry name" value="P-loop containing nucleoside triphosphate hydrolases"/>
    <property type="match status" value="2"/>
</dbReference>
<dbReference type="InterPro" id="IPR003959">
    <property type="entry name" value="ATPase_AAA_core"/>
</dbReference>
<evidence type="ECO:0000256" key="1">
    <source>
        <dbReference type="ARBA" id="ARBA00022741"/>
    </source>
</evidence>
<dbReference type="InterPro" id="IPR016135">
    <property type="entry name" value="UBQ-conjugating_enzyme/RWD"/>
</dbReference>
<dbReference type="Proteomes" id="UP000245383">
    <property type="component" value="Unassembled WGS sequence"/>
</dbReference>
<reference evidence="4 5" key="1">
    <citation type="journal article" date="2018" name="MBio">
        <title>Comparative Genomics Reveals the Core Gene Toolbox for the Fungus-Insect Symbiosis.</title>
        <authorList>
            <person name="Wang Y."/>
            <person name="Stata M."/>
            <person name="Wang W."/>
            <person name="Stajich J.E."/>
            <person name="White M.M."/>
            <person name="Moncalvo J.M."/>
        </authorList>
    </citation>
    <scope>NUCLEOTIDE SEQUENCE [LARGE SCALE GENOMIC DNA]</scope>
    <source>
        <strain evidence="4 5">SWE-8-4</strain>
    </source>
</reference>
<accession>A0A2T9YB57</accession>
<dbReference type="OrthoDB" id="5421at2759"/>
<dbReference type="SUPFAM" id="SSF54495">
    <property type="entry name" value="UBC-like"/>
    <property type="match status" value="2"/>
</dbReference>
<dbReference type="Gene3D" id="3.10.110.10">
    <property type="entry name" value="Ubiquitin Conjugating Enzyme"/>
    <property type="match status" value="2"/>
</dbReference>
<dbReference type="InterPro" id="IPR000608">
    <property type="entry name" value="UBC"/>
</dbReference>
<evidence type="ECO:0000313" key="5">
    <source>
        <dbReference type="Proteomes" id="UP000245383"/>
    </source>
</evidence>
<dbReference type="GO" id="GO:0016887">
    <property type="term" value="F:ATP hydrolysis activity"/>
    <property type="evidence" value="ECO:0007669"/>
    <property type="project" value="InterPro"/>
</dbReference>
<dbReference type="Pfam" id="PF00179">
    <property type="entry name" value="UQ_con"/>
    <property type="match status" value="1"/>
</dbReference>
<dbReference type="PROSITE" id="PS00674">
    <property type="entry name" value="AAA"/>
    <property type="match status" value="2"/>
</dbReference>
<dbReference type="Pfam" id="PF17862">
    <property type="entry name" value="AAA_lid_3"/>
    <property type="match status" value="2"/>
</dbReference>
<keyword evidence="5" id="KW-1185">Reference proteome</keyword>
<dbReference type="Gene3D" id="1.10.8.60">
    <property type="match status" value="2"/>
</dbReference>
<protein>
    <recommendedName>
        <fullName evidence="3">UBC core domain-containing protein</fullName>
    </recommendedName>
</protein>
<feature type="domain" description="UBC core" evidence="3">
    <location>
        <begin position="4"/>
        <end position="82"/>
    </location>
</feature>
<sequence length="748" mass="83353">MANPIPKRISKEIERLLKDPVPGIDAIPHEDNLRYFSVVMDGPSQSPYEGGHFKLELFLPEEYPMGPPKVRFLTKLYHPNTDKLGRICLDILKDPVPGIDAIPHEDNLRYFSVVMDGPSQSPYEGGHFKLELFLPEEYPMGPPKVRFLTKLYHPNTDKLGRICLDILKDRWSPALQIRTVLLSIQALLSAPNPDDPLANDVADHWKKNEKEAILTEKPFEKLLELLYYPSYYKSQFDFLGIQLPKGLLLYGPPGVGKTFLIKQAAKFCKISVVSVNSSDIITSYTGESEKNLRDKFAQAEDISIKTNRPSILFIDEIDALAPKRDDTLQLESRLVSQLLTLLDGLLSRKNVIVIGATNRPNSIDPALRRPGRLEREISIEVPNFSDRKKIILHYLNAFYSSDPSLQPLAVSNSNIVMGLDIDELCHSTHGFVGADLAALFREAGLNAIKSKYSLSAETSAFDTIIQDKKISLSKSDFAFALTRVVPSIKRSFVIDIPKMSWDDIGGLESVKKEIIKAVEWPLKYSKQMARLGAAPPSGILLYGPPGCSKTCLAKIIASSYSLSCSFFSVNSAELFSSYVGDSEYFLRNLFTKARQSCPSVIFFDEIDVIVGRRQVDSSNGGSNDEVQARVLSTLLNEMDGIERFSSILVVAATNRPDMIDDALLRPGRFDKLIYVPPPDFLGRKHIFEIKLKNSPTSLTESDIAVLAEKTENFSGADITNLCQEAALIALRSDKLNTIVKNMGNFGLL</sequence>